<name>A0A9W6HGB8_9MICO</name>
<evidence type="ECO:0000256" key="1">
    <source>
        <dbReference type="SAM" id="MobiDB-lite"/>
    </source>
</evidence>
<organism evidence="2 3">
    <name type="scientific">Microbacterium imperiale</name>
    <dbReference type="NCBI Taxonomy" id="33884"/>
    <lineage>
        <taxon>Bacteria</taxon>
        <taxon>Bacillati</taxon>
        <taxon>Actinomycetota</taxon>
        <taxon>Actinomycetes</taxon>
        <taxon>Micrococcales</taxon>
        <taxon>Microbacteriaceae</taxon>
        <taxon>Microbacterium</taxon>
    </lineage>
</organism>
<gene>
    <name evidence="2" type="ORF">GCM10017586_16680</name>
</gene>
<keyword evidence="3" id="KW-1185">Reference proteome</keyword>
<feature type="compositionally biased region" description="Gly residues" evidence="1">
    <location>
        <begin position="298"/>
        <end position="307"/>
    </location>
</feature>
<feature type="region of interest" description="Disordered" evidence="1">
    <location>
        <begin position="261"/>
        <end position="321"/>
    </location>
</feature>
<comment type="caution">
    <text evidence="2">The sequence shown here is derived from an EMBL/GenBank/DDBJ whole genome shotgun (WGS) entry which is preliminary data.</text>
</comment>
<dbReference type="Proteomes" id="UP001142317">
    <property type="component" value="Unassembled WGS sequence"/>
</dbReference>
<dbReference type="EMBL" id="BSEO01000009">
    <property type="protein sequence ID" value="GLJ79985.1"/>
    <property type="molecule type" value="Genomic_DNA"/>
</dbReference>
<feature type="compositionally biased region" description="Basic residues" evidence="1">
    <location>
        <begin position="279"/>
        <end position="292"/>
    </location>
</feature>
<sequence>MPDGAFEELRGILAVDDGDGHPHLLQPDRAVGGRVPRGRELREVFGMPHRADAQAPVDLGGTVEHPGVDDGLVAVLGGMPRQERLPFVVPGGVVGGVRDEPRSAVAGDAQQADEPLLGLAVVDRMRVRVGLRGELVHLVAERQPQDVGPALQHGTERAHVRLLAGERDGVGEHVPLVPGRHPRREEVEARQVPLQGIDVDVETELGGGVHHRADLIERGRPDESAVGLYEVPEREQPHVVGLEFRDGGEVAPHLVEVEVEPGVEPSGSRCVVDAESHRGTSRPRRSASRGRGRWGDIGPSGVGGIVGAVGLSPSRRPLRRP</sequence>
<dbReference type="AlphaFoldDB" id="A0A9W6HGB8"/>
<accession>A0A9W6HGB8</accession>
<reference evidence="2" key="1">
    <citation type="journal article" date="2014" name="Int. J. Syst. Evol. Microbiol.">
        <title>Complete genome sequence of Corynebacterium casei LMG S-19264T (=DSM 44701T), isolated from a smear-ripened cheese.</title>
        <authorList>
            <consortium name="US DOE Joint Genome Institute (JGI-PGF)"/>
            <person name="Walter F."/>
            <person name="Albersmeier A."/>
            <person name="Kalinowski J."/>
            <person name="Ruckert C."/>
        </authorList>
    </citation>
    <scope>NUCLEOTIDE SEQUENCE</scope>
    <source>
        <strain evidence="2">VKM Ac-1447</strain>
    </source>
</reference>
<proteinExistence type="predicted"/>
<reference evidence="2" key="2">
    <citation type="submission" date="2023-01" db="EMBL/GenBank/DDBJ databases">
        <authorList>
            <person name="Sun Q."/>
            <person name="Evtushenko L."/>
        </authorList>
    </citation>
    <scope>NUCLEOTIDE SEQUENCE</scope>
    <source>
        <strain evidence="2">VKM Ac-1447</strain>
    </source>
</reference>
<evidence type="ECO:0000313" key="2">
    <source>
        <dbReference type="EMBL" id="GLJ79985.1"/>
    </source>
</evidence>
<evidence type="ECO:0000313" key="3">
    <source>
        <dbReference type="Proteomes" id="UP001142317"/>
    </source>
</evidence>
<protein>
    <submittedName>
        <fullName evidence="2">Uncharacterized protein</fullName>
    </submittedName>
</protein>